<evidence type="ECO:0000313" key="2">
    <source>
        <dbReference type="EMBL" id="MEY2251475.1"/>
    </source>
</evidence>
<name>A0ABV4B3R5_9BURK</name>
<dbReference type="PANTHER" id="PTHR43581">
    <property type="entry name" value="ATP/GTP PHOSPHATASE"/>
    <property type="match status" value="1"/>
</dbReference>
<dbReference type="Proteomes" id="UP001562178">
    <property type="component" value="Unassembled WGS sequence"/>
</dbReference>
<dbReference type="PANTHER" id="PTHR43581:SF2">
    <property type="entry name" value="EXCINUCLEASE ATPASE SUBUNIT"/>
    <property type="match status" value="1"/>
</dbReference>
<dbReference type="Gene3D" id="3.40.50.300">
    <property type="entry name" value="P-loop containing nucleotide triphosphate hydrolases"/>
    <property type="match status" value="1"/>
</dbReference>
<dbReference type="SUPFAM" id="SSF52540">
    <property type="entry name" value="P-loop containing nucleoside triphosphate hydrolases"/>
    <property type="match status" value="1"/>
</dbReference>
<dbReference type="RefSeq" id="WP_369459918.1">
    <property type="nucleotide sequence ID" value="NZ_JBGBDC010000004.1"/>
</dbReference>
<evidence type="ECO:0000259" key="1">
    <source>
        <dbReference type="SMART" id="SM00382"/>
    </source>
</evidence>
<dbReference type="InterPro" id="IPR027417">
    <property type="entry name" value="P-loop_NTPase"/>
</dbReference>
<dbReference type="InterPro" id="IPR003959">
    <property type="entry name" value="ATPase_AAA_core"/>
</dbReference>
<dbReference type="Pfam" id="PF13304">
    <property type="entry name" value="AAA_21"/>
    <property type="match status" value="1"/>
</dbReference>
<accession>A0ABV4B3R5</accession>
<dbReference type="EMBL" id="JBGBDC010000004">
    <property type="protein sequence ID" value="MEY2251475.1"/>
    <property type="molecule type" value="Genomic_DNA"/>
</dbReference>
<sequence length="517" mass="57555">MAVNFLVTQYRKSPLRTPKNTIVLAADNWDDYSYKTTFSATYYSSRGDSTDLGNLKIGCTGQPKGWTSELIPSAFENLAENWFSLGQDVDYYKNLIECFGQSEQLEVLKALRDVAANSEIFERADSEAVFVTSIMRSVSTSVITGQFRRVISGNAPLTEFHFSYRDPGSSASPALRLDFKVTPESTPPTNIHVLIGRNGVGKTTLLNNIVRTILHIPTQLDHSVTIHDLDMWANDKEIENNYFSSLVSVSFSAFDPFNPPPDQPDHSRGVAYFYVGMKTSRTGQPQTTSAAHKSPTQLTEDFVTSLDFCLNEPSRKQRWARAVTKLQSDENFADLNLCAILDLEGTQAIRKARELMGELSSGHAIVLLTITKLIQTVEEKTLVLLDEPESHLHPPLLSAFIRALEDLLFSRNGVAIIATHSPVVVQEVPKSCVWIINRVRTAGRVDRPTRETFGENVGILTREVFGLEVSKSGFHNLLEKRVSEGKTFDEIKAEFGDQLGMEARAVLMALVAARDEE</sequence>
<dbReference type="SMART" id="SM00382">
    <property type="entry name" value="AAA"/>
    <property type="match status" value="1"/>
</dbReference>
<gene>
    <name evidence="2" type="ORF">AB7A72_10705</name>
</gene>
<protein>
    <submittedName>
        <fullName evidence="2">AAA family ATPase</fullName>
    </submittedName>
</protein>
<dbReference type="InterPro" id="IPR051396">
    <property type="entry name" value="Bact_Antivir_Def_Nuclease"/>
</dbReference>
<keyword evidence="3" id="KW-1185">Reference proteome</keyword>
<dbReference type="InterPro" id="IPR003593">
    <property type="entry name" value="AAA+_ATPase"/>
</dbReference>
<reference evidence="2 3" key="1">
    <citation type="journal article" date="2016" name="Int. J. Syst. Evol. Microbiol.">
        <title>Description of Comamonas sediminis sp. nov., isolated from lagoon sediments.</title>
        <authorList>
            <person name="Subhash Y."/>
            <person name="Bang J.J."/>
            <person name="You T.H."/>
            <person name="Lee S.S."/>
        </authorList>
    </citation>
    <scope>NUCLEOTIDE SEQUENCE [LARGE SCALE GENOMIC DNA]</scope>
    <source>
        <strain evidence="2 3">JCM 31169</strain>
    </source>
</reference>
<proteinExistence type="predicted"/>
<evidence type="ECO:0000313" key="3">
    <source>
        <dbReference type="Proteomes" id="UP001562178"/>
    </source>
</evidence>
<organism evidence="2 3">
    <name type="scientific">Comamonas sediminis</name>
    <dbReference type="NCBI Taxonomy" id="1783360"/>
    <lineage>
        <taxon>Bacteria</taxon>
        <taxon>Pseudomonadati</taxon>
        <taxon>Pseudomonadota</taxon>
        <taxon>Betaproteobacteria</taxon>
        <taxon>Burkholderiales</taxon>
        <taxon>Comamonadaceae</taxon>
        <taxon>Comamonas</taxon>
    </lineage>
</organism>
<feature type="domain" description="AAA+ ATPase" evidence="1">
    <location>
        <begin position="188"/>
        <end position="440"/>
    </location>
</feature>
<comment type="caution">
    <text evidence="2">The sequence shown here is derived from an EMBL/GenBank/DDBJ whole genome shotgun (WGS) entry which is preliminary data.</text>
</comment>